<accession>A0ACB7W5T2</accession>
<evidence type="ECO:0000313" key="1">
    <source>
        <dbReference type="EMBL" id="KAH7682945.1"/>
    </source>
</evidence>
<dbReference type="Proteomes" id="UP000827976">
    <property type="component" value="Chromosome 5"/>
</dbReference>
<name>A0ACB7W5T2_DIOAL</name>
<organism evidence="1 2">
    <name type="scientific">Dioscorea alata</name>
    <name type="common">Purple yam</name>
    <dbReference type="NCBI Taxonomy" id="55571"/>
    <lineage>
        <taxon>Eukaryota</taxon>
        <taxon>Viridiplantae</taxon>
        <taxon>Streptophyta</taxon>
        <taxon>Embryophyta</taxon>
        <taxon>Tracheophyta</taxon>
        <taxon>Spermatophyta</taxon>
        <taxon>Magnoliopsida</taxon>
        <taxon>Liliopsida</taxon>
        <taxon>Dioscoreales</taxon>
        <taxon>Dioscoreaceae</taxon>
        <taxon>Dioscorea</taxon>
    </lineage>
</organism>
<keyword evidence="2" id="KW-1185">Reference proteome</keyword>
<gene>
    <name evidence="1" type="ORF">IHE45_05G152200</name>
</gene>
<evidence type="ECO:0000313" key="2">
    <source>
        <dbReference type="Proteomes" id="UP000827976"/>
    </source>
</evidence>
<sequence>MFEAHVLFLLRKYLGEYVEGLSNEALRISVWKGDVVLKDLKLKAEALNNLKLPVTVKAGFVGTITLKVPWKSLGKEPVVVLIDRVFLLAHPAPDGQSLKDEDRERLFEAKLQQIEEAELAIIEARRTKAGAPPVGNSWLGSLIATIIGNLKVSISNVHIRYEDSISNPGHPFCCGVTLSKLAAVTTDELGNETFDASGALDKLRKSVQLQRLAAYHDSDSTPWKPNKKWEDLNPTEWAEIFQDGIDELRNGRDSIWAMNRRYLVSPINGVLIYHRLGKQERHNADIPFERALLVLSDVSLTVSEEQYYDAIKLLETFSRYKTRVEVSHLRPVVRVSEDPNAWWHYAMLAGLQQKKMCYWFSWERIKHLCDLRRRYVLLYSSYLQQSSNFDFSELRQIEKVLDSKVIILWRLLAHAKVESVKSKEASRRKGTFKKSWWSFGWRNPSGDASAVGDTTESELDGEERLTKEEWHAINKILSYQVDEDTTLLGKDMQHMMLFLVDVSVNQAAARIIDINQTEIVCGRFEQLHVTTKLYHKSIHCDVSLKFYGLMSPEGPLARSVSSEKKNNALTASFVHAPIGENVDWRLSAIIAPCHVTVLMESYEKFIEFVKRSTAVSPTVAWETAAALQTKIEKVTRRAQEQIQMVLEDQSRFALDIDFDAPKMLVPITASGSTTKISHFLMDFGHFTVCTREDQGGEQRHSLYSRFYISGRDMAALFIDSGISDGNYARVLECGNQSSSSPTATADNQCYSLLDRCGMSVIIDQIRIPHPSYPSTRINVQVPNLGIHFSPAIYGKIMELLNIFYQSAEISDDNTFLQTGHMPWDPPDLASDARILVWRGIGNSLAEWQPCHLILSGLYLYVLESALSQNYQRCSSMAGRQVFEVSPTSVGGSLFSIAVSFRGIEIQKALESSNTLIIEFQDEDERSAWLRALVQATYKASAHPTIDVLGEPVDGLSKPGGPQFDNLGKADLVINGTLVELKMSIYGRVNGGNGKAQETLLLEFLAGGGKVNLVQFGGNLSVKAKLHSLKIKDGLQVHRAAGQQYLACSVQQEHERCHSPGGSELNDKDMQKLFVEEDDSFTDALPDFMLIDQSFYSQNPDVLSYSTSARSSDQYGGICDLDEISRDQLKGKNDEVFYEAWDNNVSDFVVVTFVTGSPDSPLYDGIDTQMCISMSALEFFCNRPTLVALIDFGFDLSLVSSEISSKNDVEAQELASKDTEKKEENGRVLVKGLLGYGKTRVVFNLRMDVDSVCIYLNKEDGSQLAMFVQESFLLDLKVHPSSITIEGTLGNMRLRDMSLEPDHCWSWLCDIRNQGMESLIKFTFQSYSVEDDDYQGYDYSLTGRLSAVRIVFLYRFVQENGALLRKYTYLSNNSSYSVSTEDGVEVSLSDTCASDNCKGGIIHLQGFGKKQRSSETVSHSPPSEVSSFTFEAQVVSPEFTFYNSSKFNSDDSLHIEKLLRAKLDFSLMFASKASDTWIRSIVKDLTVEAGSGLVVLEPVDVSGGYTSVKDKTNISLVSTDIYTHLSLGVISLILQLQNQALAALHSGNANPLASCINFQRIWVSHEGQQSGYSLTFWRPQAPSNYVILGDCVTSRPIPPSQVVVAVNNIYGRVRKPLGYKLIGSFSCFQENKGEDQVNADSDCSLWMPVPPPGYVAVGCIAHVGKGPPPNHIVYCLRSDLVTSANLSDCIYCVPSNSRILSGFSIWRVDNIIGTFCAHASMHCPTKDNGFDLHQILLRNPNWNIPHFKSNSDVSVENDRQSQQDGDQNSNSSGWDIIRSLSKTSNCFMSTPHFERVWWDKGCDSRPPISIWRPLPRPGFAALGDCVTEGLEPPSLGLVFKCDNSVISAKPVQFTKVAHIVGRGIDEAFFWYPIPPPGYASLGCVVTRTDQVPKEDSFCCPRMDLVNQANVSDEPVSRSPSSKTPNCWSIWAVDNQAYTFLARPDLRKPSSRLAYNITDCVKPKARENITAEIKVGCFSVNILDSLCGTMTPVFDTTITNINLVTHGRFESMNAVLVCSIAASTFNRQLEAWEPLVEPFDGIFKFETYDTNGQSPNKIGKRIRVAATTIVNLNLSAASLEVLTETMVSWNKQNDLEQKLLRRNEEAAENFSIVDLAFSALEDDLQKVIVENNLGCDIFIKTVEQISETLDVLQNNTQMTLLMPPPTFSDRLNTVSKSREIRYYVAIEIIESKGLPLLDDGNSHEYFCALRLLIESKGPDQYKLSPQSARTRCVKPNVSKNSDQEEGHAKWNELFIFEVPEQGSANLEVEVTNLASKAGKGEVIGALSIPIGNGAHTLKRASSIRMLQQTANAQRFSLYPLRRKDQDGSGEDRVNCGNLVVSTTYFERGSCLNSQRKTESTMSSDRDVGFWVGLCPEGPWESIDSLLPLAVIPQSIDKNPFALEVTMQNSKKHAILRALAIVMNDADVKFEISLCPASMLSSSIVNMENSNFSTVTEEVFENQRYQPISGWGNNSSNSHSSDPGRFSTRNFSYSSKDFFEPSLPDGWRWISPWNIERSEFVDSDGWAYGPDFQSLKWPPTSSRSSSKSVPGFVRRRRWIRTRRQLPEKRVSSAHNVIAIVNPGSSSVLPWRSMARDMDMCLLVRPYGENSQEPYTWGQSVTLNSSKNRSLNQQASFSKQSTMQHENLSSQNSPLRLNQLEKNDMLLCCRPSGSAPPYFWLGISVDASVLHTELNTPIYDWKISINAAIRLENKLPCQSEYTIWEKTTEGAMLKRQHGIIPSCRTAFIYSADLRRPIYLTLFVQGGWVLEKEAVLIMDLISLGHASSFWMVQKPSNRRLRVSVEHDMGGTDAAPKTVRFFVPYWIQNDSCVPIIYRLVEVEPLDNSEADSLLISKAVKSAKVALKQTSRSIDRKHSLLRRNIQILENIDESYQDFVMFSPQDYMNRSGILPFPSRGDTFLSTRVGISVAVRHSDNYCPGISLFELERKERVNVKAFASDGSYYKLSAQLNMASDRTKVVRFIQQSLFLNRTGNSISLSQDGTQHVDRLHAVDPPKLFKWQSSARNEKLKLCVDGYKWSTPFSIESNGLMCVCMENEKENSQMYIKVEVRSGTKSSPDEVIFRLASSSSPYRIENRLLFLPIRFRQVNGTDNSWHSLPPNASASFFWEDLGRQRLLEVLVDGTDSTKSEKYNLDELVDHQPMQTYNGPIRPLHFTVLKEGKVNIARICDWMPDNDSVALVHGGISLPVFQPSNSDYGMSPSASDSECHVTFELAELGLSVIDHMPEEIMYLSMQNLSVSYSSGLGLGISRFKLRMQGIQVDNQLPFTPMPVLFRPQRVGDDMEYILKFSLTMQTNGSLDLSVYPYLGLQVPENCAILVNIHEPIIWRLHEMFQQVKSCRIFGSPTNAVSVDPTIQIGLLNISEIRFKLSMTMSPTQRPKGVLGFWSSLMTALGNTEHMPVRIAPRFHETICMRQSALISSAVSSIQKDLLSQPLQLLSGVDILGNASSALGHMSKGMAALSMDKKFIQSRQKQDNKGVEDIGDVIREGGGALAKGFFRGVTGILTKPLEGAKSSGVEGFVQGVGKGIIGAAAQPVSGVLDLLSKTTEGANAVKMKIASAITSEDQLLRKRLPRVIGGDNLLRPYDEFKATGQAILQLAESGAFFGQVDLFKVRGKFAFSDAYEDHFLLPKGKVLLVTHRRVILLQQPANIMAQRKFNPARDACTILWDVVWEDLVTMELTRGKKDQPGSLPSHLIIYLHSRSIESKESTRVIKCTRGSQQACDIYASIEQALNTYGPNASRLGHKKKVVRPYTPSTTAVSPEIFPREAFGIWGAQASSGSLPVNSGLGSVVAQSQPRD</sequence>
<protein>
    <submittedName>
        <fullName evidence="1">Vacuolar protein sorting-associated protein 13</fullName>
    </submittedName>
</protein>
<comment type="caution">
    <text evidence="1">The sequence shown here is derived from an EMBL/GenBank/DDBJ whole genome shotgun (WGS) entry which is preliminary data.</text>
</comment>
<dbReference type="EMBL" id="CM037015">
    <property type="protein sequence ID" value="KAH7682945.1"/>
    <property type="molecule type" value="Genomic_DNA"/>
</dbReference>
<reference evidence="2" key="1">
    <citation type="journal article" date="2022" name="Nat. Commun.">
        <title>Chromosome evolution and the genetic basis of agronomically important traits in greater yam.</title>
        <authorList>
            <person name="Bredeson J.V."/>
            <person name="Lyons J.B."/>
            <person name="Oniyinde I.O."/>
            <person name="Okereke N.R."/>
            <person name="Kolade O."/>
            <person name="Nnabue I."/>
            <person name="Nwadili C.O."/>
            <person name="Hribova E."/>
            <person name="Parker M."/>
            <person name="Nwogha J."/>
            <person name="Shu S."/>
            <person name="Carlson J."/>
            <person name="Kariba R."/>
            <person name="Muthemba S."/>
            <person name="Knop K."/>
            <person name="Barton G.J."/>
            <person name="Sherwood A.V."/>
            <person name="Lopez-Montes A."/>
            <person name="Asiedu R."/>
            <person name="Jamnadass R."/>
            <person name="Muchugi A."/>
            <person name="Goodstein D."/>
            <person name="Egesi C.N."/>
            <person name="Featherston J."/>
            <person name="Asfaw A."/>
            <person name="Simpson G.G."/>
            <person name="Dolezel J."/>
            <person name="Hendre P.S."/>
            <person name="Van Deynze A."/>
            <person name="Kumar P.L."/>
            <person name="Obidiegwu J.E."/>
            <person name="Bhattacharjee R."/>
            <person name="Rokhsar D.S."/>
        </authorList>
    </citation>
    <scope>NUCLEOTIDE SEQUENCE [LARGE SCALE GENOMIC DNA]</scope>
    <source>
        <strain evidence="2">cv. TDa95/00328</strain>
    </source>
</reference>
<proteinExistence type="predicted"/>